<gene>
    <name evidence="2" type="ORF">HID58_005050</name>
</gene>
<feature type="region of interest" description="Disordered" evidence="1">
    <location>
        <begin position="486"/>
        <end position="547"/>
    </location>
</feature>
<organism evidence="2 3">
    <name type="scientific">Brassica napus</name>
    <name type="common">Rape</name>
    <dbReference type="NCBI Taxonomy" id="3708"/>
    <lineage>
        <taxon>Eukaryota</taxon>
        <taxon>Viridiplantae</taxon>
        <taxon>Streptophyta</taxon>
        <taxon>Embryophyta</taxon>
        <taxon>Tracheophyta</taxon>
        <taxon>Spermatophyta</taxon>
        <taxon>Magnoliopsida</taxon>
        <taxon>eudicotyledons</taxon>
        <taxon>Gunneridae</taxon>
        <taxon>Pentapetalae</taxon>
        <taxon>rosids</taxon>
        <taxon>malvids</taxon>
        <taxon>Brassicales</taxon>
        <taxon>Brassicaceae</taxon>
        <taxon>Brassiceae</taxon>
        <taxon>Brassica</taxon>
    </lineage>
</organism>
<keyword evidence="3" id="KW-1185">Reference proteome</keyword>
<sequence>VSYVLTSFDITRSGVMWNSREIQMFLSSTDEGSPNNPSSSSSFLHLTNSSHALGQSHLSSFSIRDYAFSYRTKNIQKSWPFSSTSLQLCLKHGLTDPLPPFQPLGSEAQPKVIHVEARMLDKLGSKHALAETEQGFLASGSKSKVQVAIVNKNPGKKCGLVVHGVCVNSVSKEAQGSLFSASESMGFRACPICKTFSSASNTTLNAHMDQCLSVDSDQQPMSKHRNKPRLKVKTLVDIYATAKRSTLEELDKRNGTKWSVVSSYSNQVVSDKKHEVSNKVKKRSVLRVGNDEDDGIGPVYIDAEGKKLRILSDSPRKRVEDVSEKKSSNKGQGKRLRFKKHYKHCKVVPQSRKLTIPEYQRGYSEEYRAMERSETPGPSQRRILNQRMVTRSCLSRNENKKGRSISDSLSADPLVIRGPRHASVDLSETVSTCFRSQNSWRSCGESQVSRKSTKSPLRCSMPVDKVFASAPKGFLKLKKARLDFSENEDEDSGRWESEMTQERELIDYDDNEETDKVFLSSDPSVSSGEENDYEGWEVTGNNKVDDDDMLYQTNDAECESSFMEVDLIPIPGPPGSFLPSPWDMETDATENHVNSSVITSQFQSSHDQLDLTDRKSSESPETQTFRDNDQSCCCQRKENVFEDTPFGRPAPHMNQQDLDLSSKSVSKTPSVSNPVLRLMGKDLMVINQIEDTSHGHSSLIPTSQFHDLSKTKQVFPPVHLLHGPYGADSSHLDSTTSFYNIP</sequence>
<feature type="region of interest" description="Disordered" evidence="1">
    <location>
        <begin position="601"/>
        <end position="630"/>
    </location>
</feature>
<dbReference type="EMBL" id="JAGKQM010000002">
    <property type="protein sequence ID" value="KAH0937589.1"/>
    <property type="molecule type" value="Genomic_DNA"/>
</dbReference>
<name>A0ABQ8E7G1_BRANA</name>
<accession>A0ABQ8E7G1</accession>
<reference evidence="2 3" key="1">
    <citation type="submission" date="2021-05" db="EMBL/GenBank/DDBJ databases">
        <title>Genome Assembly of Synthetic Allotetraploid Brassica napus Reveals Homoeologous Exchanges between Subgenomes.</title>
        <authorList>
            <person name="Davis J.T."/>
        </authorList>
    </citation>
    <scope>NUCLEOTIDE SEQUENCE [LARGE SCALE GENOMIC DNA]</scope>
    <source>
        <strain evidence="3">cv. Da-Ae</strain>
        <tissue evidence="2">Seedling</tissue>
    </source>
</reference>
<feature type="non-terminal residue" evidence="2">
    <location>
        <position position="1"/>
    </location>
</feature>
<dbReference type="PANTHER" id="PTHR35767">
    <property type="entry name" value="HAPLESS PROTEIN"/>
    <property type="match status" value="1"/>
</dbReference>
<comment type="caution">
    <text evidence="2">The sequence shown here is derived from an EMBL/GenBank/DDBJ whole genome shotgun (WGS) entry which is preliminary data.</text>
</comment>
<evidence type="ECO:0000313" key="3">
    <source>
        <dbReference type="Proteomes" id="UP000824890"/>
    </source>
</evidence>
<feature type="compositionally biased region" description="Basic and acidic residues" evidence="1">
    <location>
        <begin position="607"/>
        <end position="630"/>
    </location>
</feature>
<feature type="region of interest" description="Disordered" evidence="1">
    <location>
        <begin position="643"/>
        <end position="672"/>
    </location>
</feature>
<feature type="compositionally biased region" description="Basic and acidic residues" evidence="1">
    <location>
        <begin position="492"/>
        <end position="506"/>
    </location>
</feature>
<feature type="compositionally biased region" description="Low complexity" evidence="1">
    <location>
        <begin position="661"/>
        <end position="672"/>
    </location>
</feature>
<proteinExistence type="predicted"/>
<protein>
    <submittedName>
        <fullName evidence="2">Uncharacterized protein</fullName>
    </submittedName>
</protein>
<evidence type="ECO:0000256" key="1">
    <source>
        <dbReference type="SAM" id="MobiDB-lite"/>
    </source>
</evidence>
<dbReference type="Proteomes" id="UP000824890">
    <property type="component" value="Unassembled WGS sequence"/>
</dbReference>
<dbReference type="PANTHER" id="PTHR35767:SF5">
    <property type="entry name" value="UBZ4-TYPE DOMAIN-CONTAINING PROTEIN"/>
    <property type="match status" value="1"/>
</dbReference>
<evidence type="ECO:0000313" key="2">
    <source>
        <dbReference type="EMBL" id="KAH0937589.1"/>
    </source>
</evidence>